<keyword evidence="4" id="KW-0805">Transcription regulation</keyword>
<evidence type="ECO:0000256" key="2">
    <source>
        <dbReference type="ARBA" id="ARBA00010222"/>
    </source>
</evidence>
<evidence type="ECO:0000256" key="1">
    <source>
        <dbReference type="ARBA" id="ARBA00004123"/>
    </source>
</evidence>
<evidence type="ECO:0000256" key="5">
    <source>
        <dbReference type="ARBA" id="ARBA00023163"/>
    </source>
</evidence>
<dbReference type="Pfam" id="PF11573">
    <property type="entry name" value="Med23"/>
    <property type="match status" value="1"/>
</dbReference>
<dbReference type="OrthoDB" id="9982951at2759"/>
<keyword evidence="9" id="KW-1185">Reference proteome</keyword>
<dbReference type="AlphaFoldDB" id="A0A183EVH8"/>
<dbReference type="GO" id="GO:0006357">
    <property type="term" value="P:regulation of transcription by RNA polymerase II"/>
    <property type="evidence" value="ECO:0007669"/>
    <property type="project" value="TreeGrafter"/>
</dbReference>
<reference evidence="8 9" key="2">
    <citation type="submission" date="2018-11" db="EMBL/GenBank/DDBJ databases">
        <authorList>
            <consortium name="Pathogen Informatics"/>
        </authorList>
    </citation>
    <scope>NUCLEOTIDE SEQUENCE [LARGE SCALE GENOMIC DNA]</scope>
</reference>
<proteinExistence type="inferred from homology"/>
<evidence type="ECO:0000256" key="7">
    <source>
        <dbReference type="ARBA" id="ARBA00031961"/>
    </source>
</evidence>
<accession>A0A183EVH8</accession>
<evidence type="ECO:0000313" key="10">
    <source>
        <dbReference type="WBParaSite" id="GPUH_0002499901-mRNA-1"/>
    </source>
</evidence>
<dbReference type="Proteomes" id="UP000271098">
    <property type="component" value="Unassembled WGS sequence"/>
</dbReference>
<dbReference type="WBParaSite" id="GPUH_0002499901-mRNA-1">
    <property type="protein sequence ID" value="GPUH_0002499901-mRNA-1"/>
    <property type="gene ID" value="GPUH_0002499901"/>
</dbReference>
<evidence type="ECO:0000256" key="4">
    <source>
        <dbReference type="ARBA" id="ARBA00023015"/>
    </source>
</evidence>
<evidence type="ECO:0000256" key="6">
    <source>
        <dbReference type="ARBA" id="ARBA00023242"/>
    </source>
</evidence>
<comment type="subcellular location">
    <subcellularLocation>
        <location evidence="1">Nucleus</location>
    </subcellularLocation>
</comment>
<keyword evidence="5" id="KW-0804">Transcription</keyword>
<dbReference type="GO" id="GO:0010628">
    <property type="term" value="P:positive regulation of gene expression"/>
    <property type="evidence" value="ECO:0007669"/>
    <property type="project" value="TreeGrafter"/>
</dbReference>
<organism evidence="10">
    <name type="scientific">Gongylonema pulchrum</name>
    <dbReference type="NCBI Taxonomy" id="637853"/>
    <lineage>
        <taxon>Eukaryota</taxon>
        <taxon>Metazoa</taxon>
        <taxon>Ecdysozoa</taxon>
        <taxon>Nematoda</taxon>
        <taxon>Chromadorea</taxon>
        <taxon>Rhabditida</taxon>
        <taxon>Spirurina</taxon>
        <taxon>Spiruromorpha</taxon>
        <taxon>Spiruroidea</taxon>
        <taxon>Gongylonematidae</taxon>
        <taxon>Gongylonema</taxon>
    </lineage>
</organism>
<comment type="similarity">
    <text evidence="2">Belongs to the Mediator complex subunit 23 family.</text>
</comment>
<evidence type="ECO:0000256" key="3">
    <source>
        <dbReference type="ARBA" id="ARBA00019696"/>
    </source>
</evidence>
<dbReference type="InterPro" id="IPR021629">
    <property type="entry name" value="Mediator_Med23"/>
</dbReference>
<dbReference type="GO" id="GO:0005667">
    <property type="term" value="C:transcription regulator complex"/>
    <property type="evidence" value="ECO:0007669"/>
    <property type="project" value="TreeGrafter"/>
</dbReference>
<evidence type="ECO:0000313" key="8">
    <source>
        <dbReference type="EMBL" id="VDN43573.1"/>
    </source>
</evidence>
<dbReference type="PANTHER" id="PTHR12691:SF10">
    <property type="entry name" value="MEDIATOR OF RNA POLYMERASE II TRANSCRIPTION SUBUNIT 23"/>
    <property type="match status" value="1"/>
</dbReference>
<gene>
    <name evidence="8" type="ORF">GPUH_LOCUS24969</name>
</gene>
<protein>
    <recommendedName>
        <fullName evidence="3">Mediator of RNA polymerase II transcription subunit 23</fullName>
    </recommendedName>
    <alternativeName>
        <fullName evidence="7">Mediator complex subunit 23</fullName>
    </alternativeName>
</protein>
<dbReference type="EMBL" id="UYRT01103211">
    <property type="protein sequence ID" value="VDN43573.1"/>
    <property type="molecule type" value="Genomic_DNA"/>
</dbReference>
<reference evidence="10" key="1">
    <citation type="submission" date="2016-06" db="UniProtKB">
        <authorList>
            <consortium name="WormBaseParasite"/>
        </authorList>
    </citation>
    <scope>IDENTIFICATION</scope>
</reference>
<name>A0A183EVH8_9BILA</name>
<dbReference type="GO" id="GO:0016592">
    <property type="term" value="C:mediator complex"/>
    <property type="evidence" value="ECO:0007669"/>
    <property type="project" value="TreeGrafter"/>
</dbReference>
<evidence type="ECO:0000313" key="9">
    <source>
        <dbReference type="Proteomes" id="UP000271098"/>
    </source>
</evidence>
<sequence>MWVILQYVAVYIARITKEEMVRIAEIYNLLYSDEQTWSGADTDQLLFVRFLVPAAIWIHFYKKLGNSHAEVLPKPSESLCRQIQFLQEKTADLDPNMQNVADHHAVLAAVANAFTNDMPNFQKLVLNAVELFLDGPPEEMNTTVWHLPHGIISHSRKTALPLSLIDLLTFHARNHLFQLCLLKLSAMLS</sequence>
<dbReference type="PANTHER" id="PTHR12691">
    <property type="entry name" value="MEDIATOR OF RNA POLYMERASE II TRANSCRIPTION SUBUNIT 23"/>
    <property type="match status" value="1"/>
</dbReference>
<keyword evidence="6" id="KW-0539">Nucleus</keyword>